<proteinExistence type="inferred from homology"/>
<dbReference type="Gene3D" id="3.90.930.12">
    <property type="entry name" value="Ribosomal protein L6, alpha-beta domain"/>
    <property type="match status" value="2"/>
</dbReference>
<dbReference type="Proteomes" id="UP000885738">
    <property type="component" value="Unassembled WGS sequence"/>
</dbReference>
<dbReference type="FunFam" id="3.90.930.12:FF:000002">
    <property type="entry name" value="50S ribosomal protein L6"/>
    <property type="match status" value="1"/>
</dbReference>
<gene>
    <name evidence="6" type="primary">rplF</name>
    <name evidence="10" type="ORF">ENI35_00885</name>
</gene>
<dbReference type="EMBL" id="DRIH01000025">
    <property type="protein sequence ID" value="HEC67363.1"/>
    <property type="molecule type" value="Genomic_DNA"/>
</dbReference>
<feature type="domain" description="Large ribosomal subunit protein uL6 alpha-beta" evidence="9">
    <location>
        <begin position="11"/>
        <end position="82"/>
    </location>
</feature>
<dbReference type="GO" id="GO:0003735">
    <property type="term" value="F:structural constituent of ribosome"/>
    <property type="evidence" value="ECO:0007669"/>
    <property type="project" value="UniProtKB-UniRule"/>
</dbReference>
<dbReference type="FunFam" id="3.90.930.12:FF:000001">
    <property type="entry name" value="50S ribosomal protein L6"/>
    <property type="match status" value="1"/>
</dbReference>
<keyword evidence="3 6" id="KW-0694">RNA-binding</keyword>
<dbReference type="InterPro" id="IPR002358">
    <property type="entry name" value="Ribosomal_uL6_CS"/>
</dbReference>
<keyword evidence="2 6" id="KW-0699">rRNA-binding</keyword>
<reference evidence="10" key="1">
    <citation type="journal article" date="2020" name="mSystems">
        <title>Genome- and Community-Level Interaction Insights into Carbon Utilization and Element Cycling Functions of Hydrothermarchaeota in Hydrothermal Sediment.</title>
        <authorList>
            <person name="Zhou Z."/>
            <person name="Liu Y."/>
            <person name="Xu W."/>
            <person name="Pan J."/>
            <person name="Luo Z.H."/>
            <person name="Li M."/>
        </authorList>
    </citation>
    <scope>NUCLEOTIDE SEQUENCE [LARGE SCALE GENOMIC DNA]</scope>
    <source>
        <strain evidence="10">HyVt-389</strain>
    </source>
</reference>
<evidence type="ECO:0000256" key="5">
    <source>
        <dbReference type="ARBA" id="ARBA00023274"/>
    </source>
</evidence>
<feature type="domain" description="Large ribosomal subunit protein uL6 alpha-beta" evidence="9">
    <location>
        <begin position="92"/>
        <end position="163"/>
    </location>
</feature>
<evidence type="ECO:0000259" key="9">
    <source>
        <dbReference type="Pfam" id="PF00347"/>
    </source>
</evidence>
<dbReference type="PIRSF" id="PIRSF002162">
    <property type="entry name" value="Ribosomal_L6"/>
    <property type="match status" value="1"/>
</dbReference>
<dbReference type="PANTHER" id="PTHR11655:SF14">
    <property type="entry name" value="LARGE RIBOSOMAL SUBUNIT PROTEIN UL6M"/>
    <property type="match status" value="1"/>
</dbReference>
<keyword evidence="5 6" id="KW-0687">Ribonucleoprotein</keyword>
<comment type="similarity">
    <text evidence="1 6 7">Belongs to the universal ribosomal protein uL6 family.</text>
</comment>
<evidence type="ECO:0000256" key="1">
    <source>
        <dbReference type="ARBA" id="ARBA00009356"/>
    </source>
</evidence>
<organism evidence="10">
    <name type="scientific">Desulfofervidus auxilii</name>
    <dbReference type="NCBI Taxonomy" id="1621989"/>
    <lineage>
        <taxon>Bacteria</taxon>
        <taxon>Pseudomonadati</taxon>
        <taxon>Thermodesulfobacteriota</taxon>
        <taxon>Candidatus Desulfofervidia</taxon>
        <taxon>Candidatus Desulfofervidales</taxon>
        <taxon>Candidatus Desulfofervidaceae</taxon>
        <taxon>Candidatus Desulfofervidus</taxon>
    </lineage>
</organism>
<dbReference type="GO" id="GO:0022625">
    <property type="term" value="C:cytosolic large ribosomal subunit"/>
    <property type="evidence" value="ECO:0007669"/>
    <property type="project" value="UniProtKB-UniRule"/>
</dbReference>
<dbReference type="GO" id="GO:0019843">
    <property type="term" value="F:rRNA binding"/>
    <property type="evidence" value="ECO:0007669"/>
    <property type="project" value="UniProtKB-UniRule"/>
</dbReference>
<dbReference type="PRINTS" id="PR00059">
    <property type="entry name" value="RIBOSOMALL6"/>
</dbReference>
<evidence type="ECO:0000256" key="3">
    <source>
        <dbReference type="ARBA" id="ARBA00022884"/>
    </source>
</evidence>
<dbReference type="PANTHER" id="PTHR11655">
    <property type="entry name" value="60S/50S RIBOSOMAL PROTEIN L6/L9"/>
    <property type="match status" value="1"/>
</dbReference>
<dbReference type="SUPFAM" id="SSF56053">
    <property type="entry name" value="Ribosomal protein L6"/>
    <property type="match status" value="2"/>
</dbReference>
<dbReference type="InterPro" id="IPR020040">
    <property type="entry name" value="Ribosomal_uL6_a/b-dom"/>
</dbReference>
<dbReference type="InterPro" id="IPR000702">
    <property type="entry name" value="Ribosomal_uL6-like"/>
</dbReference>
<protein>
    <recommendedName>
        <fullName evidence="6">Large ribosomal subunit protein uL6</fullName>
    </recommendedName>
</protein>
<evidence type="ECO:0000256" key="8">
    <source>
        <dbReference type="RuleBase" id="RU003870"/>
    </source>
</evidence>
<dbReference type="InterPro" id="IPR036789">
    <property type="entry name" value="Ribosomal_uL6-like_a/b-dom_sf"/>
</dbReference>
<evidence type="ECO:0000256" key="4">
    <source>
        <dbReference type="ARBA" id="ARBA00022980"/>
    </source>
</evidence>
<sequence>MSRIGKIPINIPDKVEVIIDDGYICVKGPKGELKREITPYIKVKQEGNIIKVLRDNDSKQAKALHGLTRQLVANMVKGVTEGFKKILVIDGLGYKVELKGRKMVLSLGFSHPLEYEPPEGINLRVEGKKIIVEGIDKELVGQVAAIIRKFRPPEPYKGKGISYENEQIHRKAGKTGGK</sequence>
<dbReference type="InterPro" id="IPR019906">
    <property type="entry name" value="Ribosomal_uL6_bac-type"/>
</dbReference>
<dbReference type="NCBIfam" id="TIGR03654">
    <property type="entry name" value="L6_bact"/>
    <property type="match status" value="1"/>
</dbReference>
<dbReference type="PROSITE" id="PS00525">
    <property type="entry name" value="RIBOSOMAL_L6_1"/>
    <property type="match status" value="1"/>
</dbReference>
<dbReference type="AlphaFoldDB" id="A0A7C1VNJ5"/>
<name>A0A7C1VNJ5_DESA2</name>
<keyword evidence="4 6" id="KW-0689">Ribosomal protein</keyword>
<comment type="function">
    <text evidence="6 8">This protein binds to the 23S rRNA, and is important in its secondary structure. It is located near the subunit interface in the base of the L7/L12 stalk, and near the tRNA binding site of the peptidyltransferase center.</text>
</comment>
<dbReference type="GO" id="GO:0002181">
    <property type="term" value="P:cytoplasmic translation"/>
    <property type="evidence" value="ECO:0007669"/>
    <property type="project" value="TreeGrafter"/>
</dbReference>
<evidence type="ECO:0000256" key="7">
    <source>
        <dbReference type="RuleBase" id="RU003869"/>
    </source>
</evidence>
<evidence type="ECO:0000256" key="2">
    <source>
        <dbReference type="ARBA" id="ARBA00022730"/>
    </source>
</evidence>
<comment type="subunit">
    <text evidence="6">Part of the 50S ribosomal subunit.</text>
</comment>
<dbReference type="Pfam" id="PF00347">
    <property type="entry name" value="Ribosomal_L6"/>
    <property type="match status" value="2"/>
</dbReference>
<accession>A0A7C1VNJ5</accession>
<comment type="caution">
    <text evidence="10">The sequence shown here is derived from an EMBL/GenBank/DDBJ whole genome shotgun (WGS) entry which is preliminary data.</text>
</comment>
<evidence type="ECO:0000256" key="6">
    <source>
        <dbReference type="HAMAP-Rule" id="MF_01365"/>
    </source>
</evidence>
<dbReference type="HAMAP" id="MF_01365_B">
    <property type="entry name" value="Ribosomal_uL6_B"/>
    <property type="match status" value="1"/>
</dbReference>
<evidence type="ECO:0000313" key="10">
    <source>
        <dbReference type="EMBL" id="HEC67363.1"/>
    </source>
</evidence>